<dbReference type="EMBL" id="JYDT01000112">
    <property type="protein sequence ID" value="KRY84560.1"/>
    <property type="molecule type" value="Genomic_DNA"/>
</dbReference>
<sequence length="108" mass="11674">MLRTPARSLAALTGSRSPGGFYLSGACFTIMAGLEFQHSPESPSVPEEGYQILSLPPRTKMLQQLPLVPPLPVLFCVNATLSTAQLLMADDGQKFIVYPGFDFTQDSP</sequence>
<keyword evidence="2" id="KW-1185">Reference proteome</keyword>
<name>A0A0V1FEX9_TRIPS</name>
<gene>
    <name evidence="1" type="ORF">T4D_14050</name>
</gene>
<comment type="caution">
    <text evidence="1">The sequence shown here is derived from an EMBL/GenBank/DDBJ whole genome shotgun (WGS) entry which is preliminary data.</text>
</comment>
<evidence type="ECO:0000313" key="1">
    <source>
        <dbReference type="EMBL" id="KRY84560.1"/>
    </source>
</evidence>
<evidence type="ECO:0000313" key="2">
    <source>
        <dbReference type="Proteomes" id="UP000054995"/>
    </source>
</evidence>
<accession>A0A0V1FEX9</accession>
<dbReference type="AlphaFoldDB" id="A0A0V1FEX9"/>
<dbReference type="Proteomes" id="UP000054995">
    <property type="component" value="Unassembled WGS sequence"/>
</dbReference>
<organism evidence="1 2">
    <name type="scientific">Trichinella pseudospiralis</name>
    <name type="common">Parasitic roundworm</name>
    <dbReference type="NCBI Taxonomy" id="6337"/>
    <lineage>
        <taxon>Eukaryota</taxon>
        <taxon>Metazoa</taxon>
        <taxon>Ecdysozoa</taxon>
        <taxon>Nematoda</taxon>
        <taxon>Enoplea</taxon>
        <taxon>Dorylaimia</taxon>
        <taxon>Trichinellida</taxon>
        <taxon>Trichinellidae</taxon>
        <taxon>Trichinella</taxon>
    </lineage>
</organism>
<dbReference type="PROSITE" id="PS51257">
    <property type="entry name" value="PROKAR_LIPOPROTEIN"/>
    <property type="match status" value="1"/>
</dbReference>
<reference evidence="1 2" key="1">
    <citation type="submission" date="2015-01" db="EMBL/GenBank/DDBJ databases">
        <title>Evolution of Trichinella species and genotypes.</title>
        <authorList>
            <person name="Korhonen P.K."/>
            <person name="Edoardo P."/>
            <person name="Giuseppe L.R."/>
            <person name="Gasser R.B."/>
        </authorList>
    </citation>
    <scope>NUCLEOTIDE SEQUENCE [LARGE SCALE GENOMIC DNA]</scope>
    <source>
        <strain evidence="1">ISS470</strain>
    </source>
</reference>
<proteinExistence type="predicted"/>
<protein>
    <submittedName>
        <fullName evidence="1">Uncharacterized protein</fullName>
    </submittedName>
</protein>